<dbReference type="PROSITE" id="PS50011">
    <property type="entry name" value="PROTEIN_KINASE_DOM"/>
    <property type="match status" value="1"/>
</dbReference>
<dbReference type="AlphaFoldDB" id="A0A5E4PR70"/>
<feature type="region of interest" description="Disordered" evidence="17">
    <location>
        <begin position="516"/>
        <end position="537"/>
    </location>
</feature>
<dbReference type="InterPro" id="IPR011009">
    <property type="entry name" value="Kinase-like_dom_sf"/>
</dbReference>
<evidence type="ECO:0000313" key="19">
    <source>
        <dbReference type="EMBL" id="VVC87555.1"/>
    </source>
</evidence>
<accession>A0A5E4PR70</accession>
<protein>
    <recommendedName>
        <fullName evidence="10">Dual serine/threonine and tyrosine protein kinase</fullName>
        <ecNumber evidence="2">2.7.12.1</ecNumber>
    </recommendedName>
    <alternativeName>
        <fullName evidence="12">Dusty protein kinase</fullName>
    </alternativeName>
    <alternativeName>
        <fullName evidence="11">Receptor-interacting serine/threonine-protein kinase 5</fullName>
    </alternativeName>
</protein>
<evidence type="ECO:0000256" key="10">
    <source>
        <dbReference type="ARBA" id="ARBA00040421"/>
    </source>
</evidence>
<dbReference type="GO" id="GO:0004674">
    <property type="term" value="F:protein serine/threonine kinase activity"/>
    <property type="evidence" value="ECO:0007669"/>
    <property type="project" value="UniProtKB-KW"/>
</dbReference>
<keyword evidence="9" id="KW-0829">Tyrosine-protein kinase</keyword>
<dbReference type="PROSITE" id="PS00108">
    <property type="entry name" value="PROTEIN_KINASE_ST"/>
    <property type="match status" value="1"/>
</dbReference>
<evidence type="ECO:0000256" key="7">
    <source>
        <dbReference type="ARBA" id="ARBA00022777"/>
    </source>
</evidence>
<evidence type="ECO:0000256" key="11">
    <source>
        <dbReference type="ARBA" id="ARBA00041268"/>
    </source>
</evidence>
<evidence type="ECO:0000256" key="14">
    <source>
        <dbReference type="ARBA" id="ARBA00049308"/>
    </source>
</evidence>
<dbReference type="PANTHER" id="PTHR46392:SF1">
    <property type="entry name" value="DUAL SERINE_THREONINE AND TYROSINE PROTEIN KINASE"/>
    <property type="match status" value="1"/>
</dbReference>
<organism evidence="19 20">
    <name type="scientific">Leptidea sinapis</name>
    <dbReference type="NCBI Taxonomy" id="189913"/>
    <lineage>
        <taxon>Eukaryota</taxon>
        <taxon>Metazoa</taxon>
        <taxon>Ecdysozoa</taxon>
        <taxon>Arthropoda</taxon>
        <taxon>Hexapoda</taxon>
        <taxon>Insecta</taxon>
        <taxon>Pterygota</taxon>
        <taxon>Neoptera</taxon>
        <taxon>Endopterygota</taxon>
        <taxon>Lepidoptera</taxon>
        <taxon>Glossata</taxon>
        <taxon>Ditrysia</taxon>
        <taxon>Papilionoidea</taxon>
        <taxon>Pieridae</taxon>
        <taxon>Dismorphiinae</taxon>
        <taxon>Leptidea</taxon>
    </lineage>
</organism>
<evidence type="ECO:0000256" key="2">
    <source>
        <dbReference type="ARBA" id="ARBA00013203"/>
    </source>
</evidence>
<proteinExistence type="predicted"/>
<keyword evidence="3" id="KW-0963">Cytoplasm</keyword>
<keyword evidence="8 16" id="KW-0067">ATP-binding</keyword>
<evidence type="ECO:0000256" key="8">
    <source>
        <dbReference type="ARBA" id="ARBA00022840"/>
    </source>
</evidence>
<evidence type="ECO:0000256" key="15">
    <source>
        <dbReference type="ARBA" id="ARBA00051680"/>
    </source>
</evidence>
<dbReference type="GO" id="GO:0043066">
    <property type="term" value="P:negative regulation of apoptotic process"/>
    <property type="evidence" value="ECO:0007669"/>
    <property type="project" value="TreeGrafter"/>
</dbReference>
<dbReference type="Gene3D" id="1.10.510.10">
    <property type="entry name" value="Transferase(Phosphotransferase) domain 1"/>
    <property type="match status" value="1"/>
</dbReference>
<dbReference type="PANTHER" id="PTHR46392">
    <property type="entry name" value="DUAL SERINE/THREONINE AND TYROSINE PROTEIN KINASE"/>
    <property type="match status" value="1"/>
</dbReference>
<feature type="binding site" evidence="16">
    <location>
        <position position="768"/>
    </location>
    <ligand>
        <name>ATP</name>
        <dbReference type="ChEBI" id="CHEBI:30616"/>
    </ligand>
</feature>
<evidence type="ECO:0000256" key="12">
    <source>
        <dbReference type="ARBA" id="ARBA00042638"/>
    </source>
</evidence>
<dbReference type="EMBL" id="FZQP02000138">
    <property type="protein sequence ID" value="VVC87555.1"/>
    <property type="molecule type" value="Genomic_DNA"/>
</dbReference>
<reference evidence="19 20" key="1">
    <citation type="submission" date="2017-07" db="EMBL/GenBank/DDBJ databases">
        <authorList>
            <person name="Talla V."/>
            <person name="Backstrom N."/>
        </authorList>
    </citation>
    <scope>NUCLEOTIDE SEQUENCE [LARGE SCALE GENOMIC DNA]</scope>
</reference>
<evidence type="ECO:0000256" key="5">
    <source>
        <dbReference type="ARBA" id="ARBA00022679"/>
    </source>
</evidence>
<dbReference type="GO" id="GO:0005737">
    <property type="term" value="C:cytoplasm"/>
    <property type="evidence" value="ECO:0007669"/>
    <property type="project" value="UniProtKB-SubCell"/>
</dbReference>
<keyword evidence="5" id="KW-0808">Transferase</keyword>
<evidence type="ECO:0000256" key="3">
    <source>
        <dbReference type="ARBA" id="ARBA00022490"/>
    </source>
</evidence>
<comment type="subcellular location">
    <subcellularLocation>
        <location evidence="1">Cytoplasm</location>
    </subcellularLocation>
</comment>
<evidence type="ECO:0000256" key="6">
    <source>
        <dbReference type="ARBA" id="ARBA00022741"/>
    </source>
</evidence>
<keyword evidence="4" id="KW-0723">Serine/threonine-protein kinase</keyword>
<evidence type="ECO:0000256" key="1">
    <source>
        <dbReference type="ARBA" id="ARBA00004496"/>
    </source>
</evidence>
<dbReference type="EC" id="2.7.12.1" evidence="2"/>
<dbReference type="SMART" id="SM00220">
    <property type="entry name" value="S_TKc"/>
    <property type="match status" value="1"/>
</dbReference>
<keyword evidence="7" id="KW-0418">Kinase</keyword>
<evidence type="ECO:0000256" key="13">
    <source>
        <dbReference type="ARBA" id="ARBA00049003"/>
    </source>
</evidence>
<evidence type="ECO:0000313" key="20">
    <source>
        <dbReference type="Proteomes" id="UP000324832"/>
    </source>
</evidence>
<dbReference type="GO" id="GO:0044344">
    <property type="term" value="P:cellular response to fibroblast growth factor stimulus"/>
    <property type="evidence" value="ECO:0007669"/>
    <property type="project" value="TreeGrafter"/>
</dbReference>
<comment type="catalytic activity">
    <reaction evidence="13">
        <text>L-seryl-[protein] + ATP = O-phospho-L-seryl-[protein] + ADP + H(+)</text>
        <dbReference type="Rhea" id="RHEA:17989"/>
        <dbReference type="Rhea" id="RHEA-COMP:9863"/>
        <dbReference type="Rhea" id="RHEA-COMP:11604"/>
        <dbReference type="ChEBI" id="CHEBI:15378"/>
        <dbReference type="ChEBI" id="CHEBI:29999"/>
        <dbReference type="ChEBI" id="CHEBI:30616"/>
        <dbReference type="ChEBI" id="CHEBI:83421"/>
        <dbReference type="ChEBI" id="CHEBI:456216"/>
        <dbReference type="EC" id="2.7.12.1"/>
    </reaction>
</comment>
<dbReference type="GO" id="GO:0004713">
    <property type="term" value="F:protein tyrosine kinase activity"/>
    <property type="evidence" value="ECO:0007669"/>
    <property type="project" value="UniProtKB-KW"/>
</dbReference>
<feature type="non-terminal residue" evidence="19">
    <location>
        <position position="1"/>
    </location>
</feature>
<dbReference type="InterPro" id="IPR051302">
    <property type="entry name" value="Dual_SerThr-Tyr_Kinase"/>
</dbReference>
<dbReference type="InterPro" id="IPR000719">
    <property type="entry name" value="Prot_kinase_dom"/>
</dbReference>
<dbReference type="GO" id="GO:0004712">
    <property type="term" value="F:protein serine/threonine/tyrosine kinase activity"/>
    <property type="evidence" value="ECO:0007669"/>
    <property type="project" value="UniProtKB-EC"/>
</dbReference>
<dbReference type="InterPro" id="IPR008271">
    <property type="entry name" value="Ser/Thr_kinase_AS"/>
</dbReference>
<sequence length="912" mass="101487">GAWRRSATRVRTLRVLVRDTSKALGEVQDNVLPPDENLLSKIEEIGRQASRPTALVIFGNSPSAKARLLHCILGRRLLPDALPRGCRWLRIQYGSSTQTQVTLGTSEFELVEELECNKQPWETLPVQDLIRQDPADLTTLLEIELNNSFLKDGLRIIIPPDISPSCHDNELCVNLNKLHADFYSKRESILRNFTPVYLYALDRYGDCVFSENIVNSRYWTADCDGKEDYVISDNGVPAVFNAENCLDLRQIKQVSPNAQVLFVLFADSACAHATGGLERTEATESARTNCSEELTEYERDLRQDVRKAKECVEHNTSTVRVEEKRIAFMNDLLDQWEVCASPAQKHHVKSQWLILDDDEISKSMDKANLDLARKKKDTAARTVRSRSLLLNNILKFATESSQSYLLDHSIALSEIHAGLVQQLILSSFELARELQVLPVRIQYVANTERQLYETINEKFMEGETKQELVQMLQDVLQEMKQEISLMDWSVDDKRYRVANSIFYSSYTPSVSLQMSELSARHDHDPDAARSPSDGEEALSYDSFNIDEYDIITSNDCSYNESSIGRSDAEVIPVERESGMLSLSNPWRATESMTCSTASLALSSKRASLDVQTTAGWATSERGDAATGVCGQAGGSSTLRLLLLPDHAARLDQKTVPPVGARLLCVEPSLASSHRSSYSTHAHRSPACSCHIRSETALTNRLHHTEDVKLTIRKKYAPLFARLCLESTSMCDLLMYGMPELGREIGRGQYGVVYSVRGSWGGHSPAAVKSVSIPEHPRIVRLLGSLVQRSDGGVPGVLLVCARFTRDLHAAVRAGLTFAVRMRIACHIVEGIRYLHSLGLVHRDIKLKNVLLDAQDNGALSDLGFCTSEALVSGSLVGTCARVTSQFLPTSGTSRTRSSFGTELRKLLASRTF</sequence>
<dbReference type="Pfam" id="PF00069">
    <property type="entry name" value="Pkinase"/>
    <property type="match status" value="1"/>
</dbReference>
<feature type="domain" description="Protein kinase" evidence="18">
    <location>
        <begin position="738"/>
        <end position="912"/>
    </location>
</feature>
<gene>
    <name evidence="19" type="ORF">LSINAPIS_LOCUS1132</name>
</gene>
<comment type="catalytic activity">
    <reaction evidence="15">
        <text>L-tyrosyl-[protein] + ATP = O-phospho-L-tyrosyl-[protein] + ADP + H(+)</text>
        <dbReference type="Rhea" id="RHEA:10596"/>
        <dbReference type="Rhea" id="RHEA-COMP:10136"/>
        <dbReference type="Rhea" id="RHEA-COMP:20101"/>
        <dbReference type="ChEBI" id="CHEBI:15378"/>
        <dbReference type="ChEBI" id="CHEBI:30616"/>
        <dbReference type="ChEBI" id="CHEBI:46858"/>
        <dbReference type="ChEBI" id="CHEBI:61978"/>
        <dbReference type="ChEBI" id="CHEBI:456216"/>
        <dbReference type="EC" id="2.7.12.1"/>
    </reaction>
</comment>
<evidence type="ECO:0000259" key="18">
    <source>
        <dbReference type="PROSITE" id="PS50011"/>
    </source>
</evidence>
<evidence type="ECO:0000256" key="4">
    <source>
        <dbReference type="ARBA" id="ARBA00022527"/>
    </source>
</evidence>
<evidence type="ECO:0000256" key="9">
    <source>
        <dbReference type="ARBA" id="ARBA00023137"/>
    </source>
</evidence>
<dbReference type="Proteomes" id="UP000324832">
    <property type="component" value="Unassembled WGS sequence"/>
</dbReference>
<dbReference type="PROSITE" id="PS00107">
    <property type="entry name" value="PROTEIN_KINASE_ATP"/>
    <property type="match status" value="1"/>
</dbReference>
<dbReference type="GO" id="GO:0005524">
    <property type="term" value="F:ATP binding"/>
    <property type="evidence" value="ECO:0007669"/>
    <property type="project" value="UniProtKB-UniRule"/>
</dbReference>
<dbReference type="SUPFAM" id="SSF56112">
    <property type="entry name" value="Protein kinase-like (PK-like)"/>
    <property type="match status" value="1"/>
</dbReference>
<keyword evidence="20" id="KW-1185">Reference proteome</keyword>
<dbReference type="InterPro" id="IPR017441">
    <property type="entry name" value="Protein_kinase_ATP_BS"/>
</dbReference>
<name>A0A5E4PR70_9NEOP</name>
<dbReference type="GO" id="GO:0070374">
    <property type="term" value="P:positive regulation of ERK1 and ERK2 cascade"/>
    <property type="evidence" value="ECO:0007669"/>
    <property type="project" value="TreeGrafter"/>
</dbReference>
<keyword evidence="6 16" id="KW-0547">Nucleotide-binding</keyword>
<feature type="compositionally biased region" description="Basic and acidic residues" evidence="17">
    <location>
        <begin position="518"/>
        <end position="527"/>
    </location>
</feature>
<evidence type="ECO:0000256" key="16">
    <source>
        <dbReference type="PROSITE-ProRule" id="PRU10141"/>
    </source>
</evidence>
<dbReference type="GO" id="GO:0045743">
    <property type="term" value="P:positive regulation of fibroblast growth factor receptor signaling pathway"/>
    <property type="evidence" value="ECO:0007669"/>
    <property type="project" value="TreeGrafter"/>
</dbReference>
<comment type="catalytic activity">
    <reaction evidence="14">
        <text>L-threonyl-[protein] + ATP = O-phospho-L-threonyl-[protein] + ADP + H(+)</text>
        <dbReference type="Rhea" id="RHEA:46608"/>
        <dbReference type="Rhea" id="RHEA-COMP:11060"/>
        <dbReference type="Rhea" id="RHEA-COMP:11605"/>
        <dbReference type="ChEBI" id="CHEBI:15378"/>
        <dbReference type="ChEBI" id="CHEBI:30013"/>
        <dbReference type="ChEBI" id="CHEBI:30616"/>
        <dbReference type="ChEBI" id="CHEBI:61977"/>
        <dbReference type="ChEBI" id="CHEBI:456216"/>
        <dbReference type="EC" id="2.7.12.1"/>
    </reaction>
</comment>
<evidence type="ECO:0000256" key="17">
    <source>
        <dbReference type="SAM" id="MobiDB-lite"/>
    </source>
</evidence>